<proteinExistence type="inferred from homology"/>
<dbReference type="InterPro" id="IPR003767">
    <property type="entry name" value="Malate/L-lactate_DH-like"/>
</dbReference>
<dbReference type="Gene3D" id="1.10.1530.10">
    <property type="match status" value="1"/>
</dbReference>
<dbReference type="InterPro" id="IPR036111">
    <property type="entry name" value="Mal/L-sulfo/L-lacto_DH-like_sf"/>
</dbReference>
<dbReference type="PANTHER" id="PTHR11091">
    <property type="entry name" value="OXIDOREDUCTASE-RELATED"/>
    <property type="match status" value="1"/>
</dbReference>
<protein>
    <recommendedName>
        <fullName evidence="6">Lactate dehydrogenase</fullName>
    </recommendedName>
</protein>
<evidence type="ECO:0008006" key="6">
    <source>
        <dbReference type="Google" id="ProtNLM"/>
    </source>
</evidence>
<evidence type="ECO:0000313" key="5">
    <source>
        <dbReference type="Proteomes" id="UP000248863"/>
    </source>
</evidence>
<accession>A0A327KT69</accession>
<dbReference type="Proteomes" id="UP000248863">
    <property type="component" value="Unassembled WGS sequence"/>
</dbReference>
<sequence>MRRRSSRPRGGSVGRLPTPRNRALDMSKQYVTEASADTWIEARALRTFCADVFVDAGLPADAAATVADNLVVADLRGVHSHGVTRMEIYTERLRRGLFNPHPRITIDRTGAAACTIDGDNGMGAVVGTAAIGEAIEMAAATGLGAVTVRHSNHFGTTAYYIAKAVARGMFAFVCSNAPPTMAVWGGREPLFGTNPLGYGMPTGRYPAIVADLATSIVARGKILLAAQRGEMIPPGWALDPEGAPTTDPHAALIGAVLPFGEYKGSAFAMLVELLAGRLSGANSLQEVPDFYRDLKRVSNFGHFFLCLDVARFMDMDRFRARVDDMITTLKASKRAAGHAEVLMPGEIETRLQDERLRSGIPLTAEIVRLLETLAARHGVAFPAVSHRPLAAAEAVP</sequence>
<dbReference type="InterPro" id="IPR043144">
    <property type="entry name" value="Mal/L-sulf/L-lact_DH-like_ah"/>
</dbReference>
<gene>
    <name evidence="4" type="ORF">CH338_03995</name>
</gene>
<name>A0A327KT69_9BRAD</name>
<comment type="similarity">
    <text evidence="1">Belongs to the LDH2/MDH2 oxidoreductase family.</text>
</comment>
<evidence type="ECO:0000256" key="3">
    <source>
        <dbReference type="SAM" id="MobiDB-lite"/>
    </source>
</evidence>
<comment type="caution">
    <text evidence="4">The sequence shown here is derived from an EMBL/GenBank/DDBJ whole genome shotgun (WGS) entry which is preliminary data.</text>
</comment>
<organism evidence="4 5">
    <name type="scientific">Rhodoplanes elegans</name>
    <dbReference type="NCBI Taxonomy" id="29408"/>
    <lineage>
        <taxon>Bacteria</taxon>
        <taxon>Pseudomonadati</taxon>
        <taxon>Pseudomonadota</taxon>
        <taxon>Alphaproteobacteria</taxon>
        <taxon>Hyphomicrobiales</taxon>
        <taxon>Nitrobacteraceae</taxon>
        <taxon>Rhodoplanes</taxon>
    </lineage>
</organism>
<keyword evidence="2" id="KW-0560">Oxidoreductase</keyword>
<dbReference type="EMBL" id="NPEU01000024">
    <property type="protein sequence ID" value="RAI41134.1"/>
    <property type="molecule type" value="Genomic_DNA"/>
</dbReference>
<dbReference type="Gene3D" id="3.30.1370.60">
    <property type="entry name" value="Hypothetical oxidoreductase yiak, domain 2"/>
    <property type="match status" value="1"/>
</dbReference>
<evidence type="ECO:0000256" key="1">
    <source>
        <dbReference type="ARBA" id="ARBA00006056"/>
    </source>
</evidence>
<reference evidence="4 5" key="1">
    <citation type="submission" date="2017-07" db="EMBL/GenBank/DDBJ databases">
        <title>Draft Genome Sequences of Select Purple Nonsulfur Bacteria.</title>
        <authorList>
            <person name="Lasarre B."/>
            <person name="Mckinlay J.B."/>
        </authorList>
    </citation>
    <scope>NUCLEOTIDE SEQUENCE [LARGE SCALE GENOMIC DNA]</scope>
    <source>
        <strain evidence="4 5">DSM 11907</strain>
    </source>
</reference>
<evidence type="ECO:0000256" key="2">
    <source>
        <dbReference type="ARBA" id="ARBA00023002"/>
    </source>
</evidence>
<dbReference type="AlphaFoldDB" id="A0A327KT69"/>
<dbReference type="SUPFAM" id="SSF89733">
    <property type="entry name" value="L-sulfolactate dehydrogenase-like"/>
    <property type="match status" value="1"/>
</dbReference>
<dbReference type="GO" id="GO:0016491">
    <property type="term" value="F:oxidoreductase activity"/>
    <property type="evidence" value="ECO:0007669"/>
    <property type="project" value="UniProtKB-KW"/>
</dbReference>
<dbReference type="Pfam" id="PF02615">
    <property type="entry name" value="Ldh_2"/>
    <property type="match status" value="1"/>
</dbReference>
<dbReference type="PANTHER" id="PTHR11091:SF0">
    <property type="entry name" value="MALATE DEHYDROGENASE"/>
    <property type="match status" value="1"/>
</dbReference>
<dbReference type="OrthoDB" id="9811519at2"/>
<feature type="region of interest" description="Disordered" evidence="3">
    <location>
        <begin position="1"/>
        <end position="20"/>
    </location>
</feature>
<keyword evidence="5" id="KW-1185">Reference proteome</keyword>
<evidence type="ECO:0000313" key="4">
    <source>
        <dbReference type="EMBL" id="RAI41134.1"/>
    </source>
</evidence>
<dbReference type="InterPro" id="IPR043143">
    <property type="entry name" value="Mal/L-sulf/L-lact_DH-like_NADP"/>
</dbReference>